<dbReference type="OrthoDB" id="196738at2"/>
<proteinExistence type="predicted"/>
<dbReference type="KEGG" id="asl:Aeqsu_2687"/>
<name>I3YYS1_AEQSU</name>
<accession>I3YYS1</accession>
<reference evidence="3 4" key="1">
    <citation type="submission" date="2012-06" db="EMBL/GenBank/DDBJ databases">
        <title>The complete genome of Aequorivita sublithincola DSM 14238.</title>
        <authorList>
            <consortium name="US DOE Joint Genome Institute (JGI-PGF)"/>
            <person name="Lucas S."/>
            <person name="Copeland A."/>
            <person name="Lapidus A."/>
            <person name="Goodwin L."/>
            <person name="Pitluck S."/>
            <person name="Peters L."/>
            <person name="Munk A.C.C."/>
            <person name="Kyrpides N."/>
            <person name="Mavromatis K."/>
            <person name="Pagani I."/>
            <person name="Ivanova N."/>
            <person name="Ovchinnikova G."/>
            <person name="Zeytun A."/>
            <person name="Detter J.C."/>
            <person name="Han C."/>
            <person name="Land M."/>
            <person name="Hauser L."/>
            <person name="Markowitz V."/>
            <person name="Cheng J.-F."/>
            <person name="Hugenholtz P."/>
            <person name="Woyke T."/>
            <person name="Wu D."/>
            <person name="Tindall B."/>
            <person name="Faehnrich R."/>
            <person name="Brambilla E."/>
            <person name="Klenk H.-P."/>
            <person name="Eisen J.A."/>
        </authorList>
    </citation>
    <scope>NUCLEOTIDE SEQUENCE [LARGE SCALE GENOMIC DNA]</scope>
    <source>
        <strain evidence="4">DSM 14238 / LMG 21431 / ACAM 643 / 9-3</strain>
    </source>
</reference>
<organism evidence="3 4">
    <name type="scientific">Aequorivita sublithincola (strain DSM 14238 / LMG 21431 / ACAM 643 / 9-3)</name>
    <dbReference type="NCBI Taxonomy" id="746697"/>
    <lineage>
        <taxon>Bacteria</taxon>
        <taxon>Pseudomonadati</taxon>
        <taxon>Bacteroidota</taxon>
        <taxon>Flavobacteriia</taxon>
        <taxon>Flavobacteriales</taxon>
        <taxon>Flavobacteriaceae</taxon>
        <taxon>Aequorivita</taxon>
    </lineage>
</organism>
<evidence type="ECO:0000313" key="4">
    <source>
        <dbReference type="Proteomes" id="UP000006049"/>
    </source>
</evidence>
<dbReference type="RefSeq" id="WP_014783388.1">
    <property type="nucleotide sequence ID" value="NC_018013.1"/>
</dbReference>
<dbReference type="PATRIC" id="fig|746697.3.peg.2743"/>
<gene>
    <name evidence="3" type="ordered locus">Aeqsu_2687</name>
</gene>
<evidence type="ECO:0000256" key="1">
    <source>
        <dbReference type="SAM" id="Phobius"/>
    </source>
</evidence>
<keyword evidence="1" id="KW-1133">Transmembrane helix</keyword>
<dbReference type="AlphaFoldDB" id="I3YYS1"/>
<feature type="domain" description="Haem-binding" evidence="2">
    <location>
        <begin position="13"/>
        <end position="148"/>
    </location>
</feature>
<dbReference type="EMBL" id="CP003280">
    <property type="protein sequence ID" value="AFL82139.1"/>
    <property type="molecule type" value="Genomic_DNA"/>
</dbReference>
<protein>
    <recommendedName>
        <fullName evidence="2">Haem-binding domain-containing protein</fullName>
    </recommendedName>
</protein>
<dbReference type="SMART" id="SM01235">
    <property type="entry name" value="Haem_bd"/>
    <property type="match status" value="1"/>
</dbReference>
<dbReference type="HOGENOM" id="CLU_120447_1_0_10"/>
<dbReference type="Proteomes" id="UP000006049">
    <property type="component" value="Chromosome"/>
</dbReference>
<evidence type="ECO:0000313" key="3">
    <source>
        <dbReference type="EMBL" id="AFL82139.1"/>
    </source>
</evidence>
<dbReference type="Pfam" id="PF14376">
    <property type="entry name" value="Haem_bd"/>
    <property type="match status" value="1"/>
</dbReference>
<feature type="transmembrane region" description="Helical" evidence="1">
    <location>
        <begin position="7"/>
        <end position="26"/>
    </location>
</feature>
<dbReference type="eggNOG" id="COG2010">
    <property type="taxonomic scope" value="Bacteria"/>
</dbReference>
<keyword evidence="1" id="KW-0472">Membrane</keyword>
<keyword evidence="4" id="KW-1185">Reference proteome</keyword>
<dbReference type="STRING" id="746697.Aeqsu_2687"/>
<sequence>MKKALKVILVIVIIAFIAIQFIRPVINSGEENVAHQITANYQVPQEVQQLLKVSCYDCHSNTTQYPWYSKIQPVAWILEDHILEGKDELNFSTFMNYPVWRQYKKFKEIEKEVKDGEMPLTSYTILHREAILSEEQKILIQNWAANTMKEMESENPAESLVKPK</sequence>
<dbReference type="InterPro" id="IPR025992">
    <property type="entry name" value="Haem-bd"/>
</dbReference>
<evidence type="ECO:0000259" key="2">
    <source>
        <dbReference type="SMART" id="SM01235"/>
    </source>
</evidence>
<keyword evidence="1" id="KW-0812">Transmembrane</keyword>